<feature type="transmembrane region" description="Helical" evidence="6">
    <location>
        <begin position="267"/>
        <end position="290"/>
    </location>
</feature>
<dbReference type="PANTHER" id="PTHR42865">
    <property type="entry name" value="PROTON/GLUTAMATE-ASPARTATE SYMPORTER"/>
    <property type="match status" value="1"/>
</dbReference>
<dbReference type="Gene3D" id="1.10.3860.10">
    <property type="entry name" value="Sodium:dicarboxylate symporter"/>
    <property type="match status" value="1"/>
</dbReference>
<evidence type="ECO:0000313" key="8">
    <source>
        <dbReference type="Proteomes" id="UP001203338"/>
    </source>
</evidence>
<dbReference type="EMBL" id="JAMFLX010000013">
    <property type="protein sequence ID" value="MCL6270445.1"/>
    <property type="molecule type" value="Genomic_DNA"/>
</dbReference>
<dbReference type="InterPro" id="IPR001991">
    <property type="entry name" value="Na-dicarboxylate_symporter"/>
</dbReference>
<dbReference type="Proteomes" id="UP001203338">
    <property type="component" value="Unassembled WGS sequence"/>
</dbReference>
<keyword evidence="8" id="KW-1185">Reference proteome</keyword>
<proteinExistence type="predicted"/>
<keyword evidence="2" id="KW-0813">Transport</keyword>
<feature type="transmembrane region" description="Helical" evidence="6">
    <location>
        <begin position="302"/>
        <end position="321"/>
    </location>
</feature>
<feature type="transmembrane region" description="Helical" evidence="6">
    <location>
        <begin position="225"/>
        <end position="247"/>
    </location>
</feature>
<evidence type="ECO:0000256" key="1">
    <source>
        <dbReference type="ARBA" id="ARBA00004141"/>
    </source>
</evidence>
<feature type="transmembrane region" description="Helical" evidence="6">
    <location>
        <begin position="327"/>
        <end position="352"/>
    </location>
</feature>
<comment type="subcellular location">
    <subcellularLocation>
        <location evidence="1">Membrane</location>
        <topology evidence="1">Multi-pass membrane protein</topology>
    </subcellularLocation>
</comment>
<evidence type="ECO:0000256" key="5">
    <source>
        <dbReference type="ARBA" id="ARBA00023136"/>
    </source>
</evidence>
<dbReference type="InterPro" id="IPR036458">
    <property type="entry name" value="Na:dicarbo_symporter_sf"/>
</dbReference>
<comment type="caution">
    <text evidence="7">The sequence shown here is derived from an EMBL/GenBank/DDBJ whole genome shotgun (WGS) entry which is preliminary data.</text>
</comment>
<keyword evidence="4 6" id="KW-1133">Transmembrane helix</keyword>
<feature type="transmembrane region" description="Helical" evidence="6">
    <location>
        <begin position="7"/>
        <end position="30"/>
    </location>
</feature>
<name>A0ABT0PGJ8_9GAMM</name>
<evidence type="ECO:0000256" key="4">
    <source>
        <dbReference type="ARBA" id="ARBA00022989"/>
    </source>
</evidence>
<dbReference type="PRINTS" id="PR00173">
    <property type="entry name" value="EDTRNSPORT"/>
</dbReference>
<dbReference type="RefSeq" id="WP_249699663.1">
    <property type="nucleotide sequence ID" value="NZ_JAMFLX010000013.1"/>
</dbReference>
<gene>
    <name evidence="7" type="ORF">M3P05_10985</name>
</gene>
<evidence type="ECO:0000256" key="3">
    <source>
        <dbReference type="ARBA" id="ARBA00022692"/>
    </source>
</evidence>
<feature type="transmembrane region" description="Helical" evidence="6">
    <location>
        <begin position="113"/>
        <end position="138"/>
    </location>
</feature>
<dbReference type="Pfam" id="PF00375">
    <property type="entry name" value="SDF"/>
    <property type="match status" value="1"/>
</dbReference>
<dbReference type="SUPFAM" id="SSF118215">
    <property type="entry name" value="Proton glutamate symport protein"/>
    <property type="match status" value="1"/>
</dbReference>
<reference evidence="7 8" key="1">
    <citation type="submission" date="2022-05" db="EMBL/GenBank/DDBJ databases">
        <authorList>
            <person name="Park J.-S."/>
        </authorList>
    </citation>
    <scope>NUCLEOTIDE SEQUENCE [LARGE SCALE GENOMIC DNA]</scope>
    <source>
        <strain evidence="7 8">2012CJ34-2</strain>
    </source>
</reference>
<keyword evidence="5 6" id="KW-0472">Membrane</keyword>
<organism evidence="7 8">
    <name type="scientific">Parendozoicomonas callyspongiae</name>
    <dbReference type="NCBI Taxonomy" id="2942213"/>
    <lineage>
        <taxon>Bacteria</taxon>
        <taxon>Pseudomonadati</taxon>
        <taxon>Pseudomonadota</taxon>
        <taxon>Gammaproteobacteria</taxon>
        <taxon>Oceanospirillales</taxon>
        <taxon>Endozoicomonadaceae</taxon>
        <taxon>Parendozoicomonas</taxon>
    </lineage>
</organism>
<feature type="transmembrane region" description="Helical" evidence="6">
    <location>
        <begin position="66"/>
        <end position="93"/>
    </location>
</feature>
<evidence type="ECO:0000313" key="7">
    <source>
        <dbReference type="EMBL" id="MCL6270445.1"/>
    </source>
</evidence>
<dbReference type="PANTHER" id="PTHR42865:SF8">
    <property type="entry name" value="SERINE_THREONINE TRANSPORTER SSTT"/>
    <property type="match status" value="1"/>
</dbReference>
<sequence>MKLIGRLLLGIIAGILMGLFAPLFLTQLLVTFKGLFGELLNFAVPLMILFYVMSGIGSLQKGSGRVLGVTIGLSYLSTITAGLLAFFAASYILPEVVVVNSSDIDAGQHIQPYFTIGLPPLLAVSSALVTAFVFGVGISVTRSKELLKITDHGRGVVELLLLKAIIPGLPIYICGVFAEMAAAGTVFNTISTFIWVLALALFLHWVWLFVLYTGAGLGTGKNPLIMLRTMLPAYITAVGTLSSAAAIPVTVDCARKLKINNHVVDFAIPLCATIHLSGSVITITICTMAIMLMSLGGLPSMAMYIPFLMALGVALVAAPGIPGGAVMASVGLMTSMLGFNDSAIALMIALYLAQDSFGTACNVVGDGAIATVVDHISSDRWNS</sequence>
<feature type="transmembrane region" description="Helical" evidence="6">
    <location>
        <begin position="190"/>
        <end position="213"/>
    </location>
</feature>
<evidence type="ECO:0000256" key="6">
    <source>
        <dbReference type="SAM" id="Phobius"/>
    </source>
</evidence>
<evidence type="ECO:0000256" key="2">
    <source>
        <dbReference type="ARBA" id="ARBA00022448"/>
    </source>
</evidence>
<keyword evidence="3 6" id="KW-0812">Transmembrane</keyword>
<accession>A0ABT0PGJ8</accession>
<feature type="transmembrane region" description="Helical" evidence="6">
    <location>
        <begin position="42"/>
        <end position="59"/>
    </location>
</feature>
<protein>
    <submittedName>
        <fullName evidence="7">Dicarboxylate/amino acid:cation symporter</fullName>
    </submittedName>
</protein>
<feature type="transmembrane region" description="Helical" evidence="6">
    <location>
        <begin position="159"/>
        <end position="178"/>
    </location>
</feature>